<organism evidence="2 3">
    <name type="scientific">Neocallimastix californiae</name>
    <dbReference type="NCBI Taxonomy" id="1754190"/>
    <lineage>
        <taxon>Eukaryota</taxon>
        <taxon>Fungi</taxon>
        <taxon>Fungi incertae sedis</taxon>
        <taxon>Chytridiomycota</taxon>
        <taxon>Chytridiomycota incertae sedis</taxon>
        <taxon>Neocallimastigomycetes</taxon>
        <taxon>Neocallimastigales</taxon>
        <taxon>Neocallimastigaceae</taxon>
        <taxon>Neocallimastix</taxon>
    </lineage>
</organism>
<keyword evidence="1" id="KW-0812">Transmembrane</keyword>
<gene>
    <name evidence="2" type="ORF">LY90DRAFT_13795</name>
</gene>
<sequence length="172" mass="20291">MYYDPSCNFMFYDISYGFTEEAATLPLDQLISEYLYHLENFIIDANNGEFIQLPFTSKENIEILFRQVLNDKFFRLQEKLINNIVGDFLVLHDNLTSYSNIILNNQIELIIYLVIFGILALLIIDIFVLNRIFNDSIKEMESIVSFVFLIPQKIINKNEKFRSFLETTQTDE</sequence>
<dbReference type="Proteomes" id="UP000193920">
    <property type="component" value="Unassembled WGS sequence"/>
</dbReference>
<evidence type="ECO:0000313" key="3">
    <source>
        <dbReference type="Proteomes" id="UP000193920"/>
    </source>
</evidence>
<keyword evidence="1" id="KW-0472">Membrane</keyword>
<feature type="transmembrane region" description="Helical" evidence="1">
    <location>
        <begin position="109"/>
        <end position="130"/>
    </location>
</feature>
<protein>
    <submittedName>
        <fullName evidence="2">Uncharacterized protein</fullName>
    </submittedName>
</protein>
<name>A0A1Y2CGT0_9FUNG</name>
<dbReference type="OrthoDB" id="10394728at2759"/>
<proteinExistence type="predicted"/>
<evidence type="ECO:0000313" key="2">
    <source>
        <dbReference type="EMBL" id="ORY46263.1"/>
    </source>
</evidence>
<keyword evidence="3" id="KW-1185">Reference proteome</keyword>
<dbReference type="EMBL" id="MCOG01000108">
    <property type="protein sequence ID" value="ORY46263.1"/>
    <property type="molecule type" value="Genomic_DNA"/>
</dbReference>
<comment type="caution">
    <text evidence="2">The sequence shown here is derived from an EMBL/GenBank/DDBJ whole genome shotgun (WGS) entry which is preliminary data.</text>
</comment>
<keyword evidence="1" id="KW-1133">Transmembrane helix</keyword>
<reference evidence="2 3" key="1">
    <citation type="submission" date="2016-08" db="EMBL/GenBank/DDBJ databases">
        <title>A Parts List for Fungal Cellulosomes Revealed by Comparative Genomics.</title>
        <authorList>
            <consortium name="DOE Joint Genome Institute"/>
            <person name="Haitjema C.H."/>
            <person name="Gilmore S.P."/>
            <person name="Henske J.K."/>
            <person name="Solomon K.V."/>
            <person name="De Groot R."/>
            <person name="Kuo A."/>
            <person name="Mondo S.J."/>
            <person name="Salamov A.A."/>
            <person name="Labutti K."/>
            <person name="Zhao Z."/>
            <person name="Chiniquy J."/>
            <person name="Barry K."/>
            <person name="Brewer H.M."/>
            <person name="Purvine S.O."/>
            <person name="Wright A.T."/>
            <person name="Boxma B."/>
            <person name="Van Alen T."/>
            <person name="Hackstein J.H."/>
            <person name="Baker S.E."/>
            <person name="Grigoriev I.V."/>
            <person name="O'Malley M.A."/>
        </authorList>
    </citation>
    <scope>NUCLEOTIDE SEQUENCE [LARGE SCALE GENOMIC DNA]</scope>
    <source>
        <strain evidence="2 3">G1</strain>
    </source>
</reference>
<dbReference type="AlphaFoldDB" id="A0A1Y2CGT0"/>
<evidence type="ECO:0000256" key="1">
    <source>
        <dbReference type="SAM" id="Phobius"/>
    </source>
</evidence>
<accession>A0A1Y2CGT0</accession>